<dbReference type="EMBL" id="MN099284">
    <property type="protein sequence ID" value="QKV50037.1"/>
    <property type="molecule type" value="Genomic_DNA"/>
</dbReference>
<dbReference type="RefSeq" id="NP_068333.1">
    <property type="nucleotide sequence ID" value="NC_002593.1"/>
</dbReference>
<evidence type="ECO:0000313" key="4">
    <source>
        <dbReference type="EMBL" id="AMQ35958.1"/>
    </source>
</evidence>
<reference evidence="2" key="3">
    <citation type="submission" date="2016-01" db="EMBL/GenBank/DDBJ databases">
        <title>Complete Genome Sequences of Four Plutella xylostella Granulovirus Isolates.</title>
        <authorList>
            <person name="Spence R.J."/>
            <person name="Noune C."/>
            <person name="Hauxwell C."/>
        </authorList>
    </citation>
    <scope>NUCLEOTIDE SEQUENCE</scope>
    <source>
        <strain evidence="2">PxGV_C</strain>
        <strain evidence="3">PxGV_K</strain>
        <strain evidence="4">PxGV_M</strain>
        <strain evidence="5">PxGV_T</strain>
    </source>
</reference>
<dbReference type="EMBL" id="AF270937">
    <property type="protein sequence ID" value="AAG27412.1"/>
    <property type="molecule type" value="Genomic_DNA"/>
</dbReference>
<dbReference type="GeneID" id="912169"/>
<sequence length="109" mass="12758">MDIVFWSSSTVETQSIVPKHADFAFSNLNIRYLSSTIHTFSFKISSIMSDIKSFSNLEIITVGDKININNYEYVKSQSNYYVYKNKYTGDLHKFSNLLYEESPKYIIVW</sequence>
<organism evidence="1 10">
    <name type="scientific">Plutella xylostella granulovirus</name>
    <dbReference type="NCBI Taxonomy" id="98383"/>
    <lineage>
        <taxon>Viruses</taxon>
        <taxon>Viruses incertae sedis</taxon>
        <taxon>Naldaviricetes</taxon>
        <taxon>Lefavirales</taxon>
        <taxon>Baculoviridae</taxon>
        <taxon>Betabaculovirus</taxon>
        <taxon>Betabaculovirus pluxylostellae</taxon>
    </lineage>
</organism>
<evidence type="ECO:0000313" key="1">
    <source>
        <dbReference type="EMBL" id="AAG27412.1"/>
    </source>
</evidence>
<reference evidence="1 10" key="1">
    <citation type="journal article" date="2000" name="Virology">
        <title>Sequence analysis of the Plutella xylostella granulovirus genome.</title>
        <authorList>
            <person name="Hashimoto Y."/>
            <person name="Hayakawa T."/>
            <person name="Ueno Y."/>
            <person name="Fujita T."/>
            <person name="Sano Y."/>
            <person name="Matsumoto T."/>
        </authorList>
    </citation>
    <scope>NUCLEOTIDE SEQUENCE [LARGE SCALE GENOMIC DNA]</scope>
    <source>
        <strain evidence="1 10">K1</strain>
    </source>
</reference>
<proteinExistence type="predicted"/>
<dbReference type="KEGG" id="vg:912169"/>
<reference evidence="6" key="2">
    <citation type="journal article" date="2016" name="Arch. Virol.">
        <title>The comparative analysis of complete genome sequences from two South African betabaculoviruses: Phthorimaea operculella granulovirus and Plutella xylostella granulovirus.</title>
        <authorList>
            <person name="Jukes M.D."/>
            <person name="Motsoeneng B.M."/>
            <person name="Knox C.M."/>
            <person name="Hill M.P."/>
            <person name="Moore S.D."/>
        </authorList>
    </citation>
    <scope>NUCLEOTIDE SEQUENCE</scope>
    <source>
        <strain evidence="6">SA</strain>
    </source>
</reference>
<protein>
    <submittedName>
        <fullName evidence="2 7">ORF112 protein</fullName>
    </submittedName>
    <submittedName>
        <fullName evidence="6">PlxyGVORF114 protein</fullName>
    </submittedName>
    <submittedName>
        <fullName evidence="3">PxGV-Korf112 protein</fullName>
    </submittedName>
    <submittedName>
        <fullName evidence="4">PxGV-Morf112 protein</fullName>
    </submittedName>
    <submittedName>
        <fullName evidence="5">PxGV-Torf112 protein</fullName>
    </submittedName>
    <submittedName>
        <fullName evidence="1">PxORF114 peptide</fullName>
    </submittedName>
</protein>
<evidence type="ECO:0000313" key="7">
    <source>
        <dbReference type="EMBL" id="QKV50037.1"/>
    </source>
</evidence>
<reference evidence="7" key="4">
    <citation type="submission" date="2019-06" db="EMBL/GenBank/DDBJ databases">
        <title>Plutella xylostella granulovirus.</title>
        <authorList>
            <person name="Li L."/>
            <person name="Zhang M."/>
        </authorList>
    </citation>
    <scope>NUCLEOTIDE SEQUENCE</scope>
    <source>
        <strain evidence="8">PlxyGV_B</strain>
        <strain evidence="9">PlxyGV_NW</strain>
        <strain evidence="7">PlxyGV_W</strain>
    </source>
</reference>
<evidence type="ECO:0000313" key="9">
    <source>
        <dbReference type="EMBL" id="QKV50273.1"/>
    </source>
</evidence>
<evidence type="ECO:0000313" key="3">
    <source>
        <dbReference type="EMBL" id="AMQ35841.1"/>
    </source>
</evidence>
<dbReference type="EMBL" id="MN099286">
    <property type="protein sequence ID" value="QKV50273.1"/>
    <property type="molecule type" value="Genomic_DNA"/>
</dbReference>
<evidence type="ECO:0000313" key="10">
    <source>
        <dbReference type="Proteomes" id="UP000201310"/>
    </source>
</evidence>
<dbReference type="EMBL" id="KU529791">
    <property type="protein sequence ID" value="AMQ35724.1"/>
    <property type="molecule type" value="Genomic_DNA"/>
</dbReference>
<evidence type="ECO:0000313" key="6">
    <source>
        <dbReference type="EMBL" id="ANY57633.1"/>
    </source>
</evidence>
<evidence type="ECO:0000313" key="2">
    <source>
        <dbReference type="EMBL" id="AMQ35724.1"/>
    </source>
</evidence>
<accession>Q9DVR9</accession>
<evidence type="ECO:0000313" key="5">
    <source>
        <dbReference type="EMBL" id="AMQ36075.1"/>
    </source>
</evidence>
<dbReference type="EMBL" id="KU529794">
    <property type="protein sequence ID" value="AMQ36075.1"/>
    <property type="molecule type" value="Genomic_DNA"/>
</dbReference>
<evidence type="ECO:0000313" key="8">
    <source>
        <dbReference type="EMBL" id="QKV50155.1"/>
    </source>
</evidence>
<gene>
    <name evidence="1" type="primary">Pxorf114</name>
    <name evidence="7" type="synonym">ORF112</name>
    <name evidence="6" type="synonym">PlxyGV114</name>
    <name evidence="2" type="synonym">PxGV-Corf112</name>
    <name evidence="3" type="synonym">PxGV-Korf112</name>
    <name evidence="4" type="synonym">PxGV-Morf112</name>
    <name evidence="5" type="synonym">PxGV-Torf112</name>
</gene>
<dbReference type="EMBL" id="KU529793">
    <property type="protein sequence ID" value="AMQ35958.1"/>
    <property type="molecule type" value="Genomic_DNA"/>
</dbReference>
<name>Q9DVR9_9BBAC</name>
<dbReference type="EMBL" id="KU529792">
    <property type="protein sequence ID" value="AMQ35841.1"/>
    <property type="molecule type" value="Genomic_DNA"/>
</dbReference>
<dbReference type="EMBL" id="MN099285">
    <property type="protein sequence ID" value="QKV50155.1"/>
    <property type="molecule type" value="Genomic_DNA"/>
</dbReference>
<keyword evidence="10" id="KW-1185">Reference proteome</keyword>
<dbReference type="EMBL" id="KU666537">
    <property type="protein sequence ID" value="ANY57633.1"/>
    <property type="molecule type" value="Genomic_DNA"/>
</dbReference>
<dbReference type="Proteomes" id="UP000201310">
    <property type="component" value="Segment"/>
</dbReference>